<dbReference type="Gene3D" id="1.20.1250.20">
    <property type="entry name" value="MFS general substrate transporter like domains"/>
    <property type="match status" value="1"/>
</dbReference>
<feature type="transmembrane region" description="Helical" evidence="6">
    <location>
        <begin position="266"/>
        <end position="286"/>
    </location>
</feature>
<keyword evidence="3 6" id="KW-0812">Transmembrane</keyword>
<dbReference type="EMBL" id="HBHK01019171">
    <property type="protein sequence ID" value="CAD9694440.1"/>
    <property type="molecule type" value="Transcribed_RNA"/>
</dbReference>
<keyword evidence="5 6" id="KW-0472">Membrane</keyword>
<comment type="subcellular location">
    <subcellularLocation>
        <location evidence="1">Membrane</location>
        <topology evidence="1">Multi-pass membrane protein</topology>
    </subcellularLocation>
</comment>
<evidence type="ECO:0000313" key="9">
    <source>
        <dbReference type="EMBL" id="CAD9694447.1"/>
    </source>
</evidence>
<organism evidence="7">
    <name type="scientific">Mucochytrium quahogii</name>
    <dbReference type="NCBI Taxonomy" id="96639"/>
    <lineage>
        <taxon>Eukaryota</taxon>
        <taxon>Sar</taxon>
        <taxon>Stramenopiles</taxon>
        <taxon>Bigyra</taxon>
        <taxon>Labyrinthulomycetes</taxon>
        <taxon>Thraustochytrida</taxon>
        <taxon>Thraustochytriidae</taxon>
        <taxon>Mucochytrium</taxon>
    </lineage>
</organism>
<keyword evidence="2" id="KW-0813">Transport</keyword>
<dbReference type="PANTHER" id="PTHR19432">
    <property type="entry name" value="SUGAR TRANSPORTER"/>
    <property type="match status" value="1"/>
</dbReference>
<evidence type="ECO:0000256" key="4">
    <source>
        <dbReference type="ARBA" id="ARBA00022989"/>
    </source>
</evidence>
<feature type="transmembrane region" description="Helical" evidence="6">
    <location>
        <begin position="415"/>
        <end position="440"/>
    </location>
</feature>
<dbReference type="GO" id="GO:0016020">
    <property type="term" value="C:membrane"/>
    <property type="evidence" value="ECO:0007669"/>
    <property type="project" value="UniProtKB-SubCell"/>
</dbReference>
<name>A0A7S2SAH1_9STRA</name>
<evidence type="ECO:0000313" key="8">
    <source>
        <dbReference type="EMBL" id="CAD9694440.1"/>
    </source>
</evidence>
<evidence type="ECO:0008006" key="10">
    <source>
        <dbReference type="Google" id="ProtNLM"/>
    </source>
</evidence>
<proteinExistence type="predicted"/>
<feature type="transmembrane region" description="Helical" evidence="6">
    <location>
        <begin position="380"/>
        <end position="403"/>
    </location>
</feature>
<dbReference type="SUPFAM" id="SSF103473">
    <property type="entry name" value="MFS general substrate transporter"/>
    <property type="match status" value="1"/>
</dbReference>
<evidence type="ECO:0000256" key="3">
    <source>
        <dbReference type="ARBA" id="ARBA00022692"/>
    </source>
</evidence>
<feature type="transmembrane region" description="Helical" evidence="6">
    <location>
        <begin position="355"/>
        <end position="374"/>
    </location>
</feature>
<protein>
    <recommendedName>
        <fullName evidence="10">Sucrose transporter</fullName>
    </recommendedName>
</protein>
<keyword evidence="4 6" id="KW-1133">Transmembrane helix</keyword>
<feature type="transmembrane region" description="Helical" evidence="6">
    <location>
        <begin position="452"/>
        <end position="471"/>
    </location>
</feature>
<evidence type="ECO:0000313" key="7">
    <source>
        <dbReference type="EMBL" id="CAD9694437.1"/>
    </source>
</evidence>
<feature type="transmembrane region" description="Helical" evidence="6">
    <location>
        <begin position="322"/>
        <end position="343"/>
    </location>
</feature>
<feature type="transmembrane region" description="Helical" evidence="6">
    <location>
        <begin position="116"/>
        <end position="134"/>
    </location>
</feature>
<sequence>MSEVTSELLAPGNDPQAEDRGCCGRKVFTIDPNPTTQYDQIKAFLLLCFIASPWIADAATWQTQFNTRTPFLQSLGLSEFWSSQVWISGPVMGFIVAPIVGTYSDCTTSVLGRRRPWFIGGMILLAISQLFLAWSSDIFTSRSSALALAIPMQLLGDAAMNIIQTPLRAFSSDLAPANKQFTTQLLAVCFQGLGQLIGFGLQKEMYHSAGDVNILYTTVFALSAVIFSVVCIFVIEKPLTGVVAKVNPCKPFSDLFVNIHKMETRLLVVGIIQFFSWFAEFAYIPVASTWMAVSVYNGCPKAGLDGCTEQGAMDYQRGLESFAQMGIYGNIIQTLFALGLSYWMYTSPPVQGVRLTYASGLLVGTVACMLAKFGPQTEQVGNIVAVLMYIPYTIIWAFPFAIVGKYCTNNGGLDLGAQFGLLNIFIVIPQLFATFAVSMIRNSLGDTSGLPWIMYLAGCSFICAAVSAMCVHDYEKKTEDPEYQALEEDLNI</sequence>
<feature type="transmembrane region" description="Helical" evidence="6">
    <location>
        <begin position="43"/>
        <end position="61"/>
    </location>
</feature>
<evidence type="ECO:0000256" key="6">
    <source>
        <dbReference type="SAM" id="Phobius"/>
    </source>
</evidence>
<reference evidence="7" key="1">
    <citation type="submission" date="2021-01" db="EMBL/GenBank/DDBJ databases">
        <authorList>
            <person name="Corre E."/>
            <person name="Pelletier E."/>
            <person name="Niang G."/>
            <person name="Scheremetjew M."/>
            <person name="Finn R."/>
            <person name="Kale V."/>
            <person name="Holt S."/>
            <person name="Cochrane G."/>
            <person name="Meng A."/>
            <person name="Brown T."/>
            <person name="Cohen L."/>
        </authorList>
    </citation>
    <scope>NUCLEOTIDE SEQUENCE</scope>
    <source>
        <strain evidence="7">NY070348D</strain>
    </source>
</reference>
<dbReference type="EMBL" id="HBHK01019170">
    <property type="protein sequence ID" value="CAD9694437.1"/>
    <property type="molecule type" value="Transcribed_RNA"/>
</dbReference>
<dbReference type="EMBL" id="HBHK01019174">
    <property type="protein sequence ID" value="CAD9694447.1"/>
    <property type="molecule type" value="Transcribed_RNA"/>
</dbReference>
<dbReference type="PANTHER" id="PTHR19432:SF35">
    <property type="entry name" value="SOLUTE CARRIER FAMILY 45 MEMBER 3 ISOFORM X1"/>
    <property type="match status" value="1"/>
</dbReference>
<feature type="transmembrane region" description="Helical" evidence="6">
    <location>
        <begin position="81"/>
        <end position="104"/>
    </location>
</feature>
<dbReference type="AlphaFoldDB" id="A0A7S2SAH1"/>
<dbReference type="InterPro" id="IPR036259">
    <property type="entry name" value="MFS_trans_sf"/>
</dbReference>
<dbReference type="Pfam" id="PF07690">
    <property type="entry name" value="MFS_1"/>
    <property type="match status" value="1"/>
</dbReference>
<evidence type="ECO:0000256" key="1">
    <source>
        <dbReference type="ARBA" id="ARBA00004141"/>
    </source>
</evidence>
<evidence type="ECO:0000256" key="5">
    <source>
        <dbReference type="ARBA" id="ARBA00023136"/>
    </source>
</evidence>
<dbReference type="GO" id="GO:0008506">
    <property type="term" value="F:sucrose:proton symporter activity"/>
    <property type="evidence" value="ECO:0007669"/>
    <property type="project" value="TreeGrafter"/>
</dbReference>
<accession>A0A7S2SAH1</accession>
<gene>
    <name evidence="7" type="ORF">QSP1433_LOCUS12112</name>
    <name evidence="8" type="ORF">QSP1433_LOCUS12113</name>
    <name evidence="9" type="ORF">QSP1433_LOCUS12116</name>
</gene>
<feature type="transmembrane region" description="Helical" evidence="6">
    <location>
        <begin position="214"/>
        <end position="235"/>
    </location>
</feature>
<evidence type="ECO:0000256" key="2">
    <source>
        <dbReference type="ARBA" id="ARBA00022448"/>
    </source>
</evidence>
<dbReference type="InterPro" id="IPR011701">
    <property type="entry name" value="MFS"/>
</dbReference>